<dbReference type="EMBL" id="AODM01000058">
    <property type="protein sequence ID" value="EUJ48697.1"/>
    <property type="molecule type" value="Genomic_DNA"/>
</dbReference>
<dbReference type="CDD" id="cd00093">
    <property type="entry name" value="HTH_XRE"/>
    <property type="match status" value="1"/>
</dbReference>
<dbReference type="AlphaFoldDB" id="W7DGD5"/>
<protein>
    <submittedName>
        <fullName evidence="2">HTH domain-containing protein</fullName>
    </submittedName>
</protein>
<evidence type="ECO:0000259" key="1">
    <source>
        <dbReference type="PROSITE" id="PS50943"/>
    </source>
</evidence>
<dbReference type="PROSITE" id="PS50943">
    <property type="entry name" value="HTH_CROC1"/>
    <property type="match status" value="1"/>
</dbReference>
<evidence type="ECO:0000313" key="2">
    <source>
        <dbReference type="EMBL" id="EUJ48697.1"/>
    </source>
</evidence>
<feature type="domain" description="HTH cro/C1-type" evidence="1">
    <location>
        <begin position="5"/>
        <end position="57"/>
    </location>
</feature>
<sequence>MFERIKNLCIENGISIKELSLSLGFGENVIYSWKQKTPGIDKLQKVADYFDVSTDYLLGRTDLKSLNNNKNELIQKFEKRPETKRFLVELSYADIESLKQLEKVWRALHDK</sequence>
<dbReference type="Pfam" id="PF12844">
    <property type="entry name" value="HTH_19"/>
    <property type="match status" value="1"/>
</dbReference>
<comment type="caution">
    <text evidence="2">The sequence shown here is derived from an EMBL/GenBank/DDBJ whole genome shotgun (WGS) entry which is preliminary data.</text>
</comment>
<dbReference type="Proteomes" id="UP000019241">
    <property type="component" value="Unassembled WGS sequence"/>
</dbReference>
<dbReference type="InterPro" id="IPR010982">
    <property type="entry name" value="Lambda_DNA-bd_dom_sf"/>
</dbReference>
<dbReference type="InterPro" id="IPR001387">
    <property type="entry name" value="Cro/C1-type_HTH"/>
</dbReference>
<dbReference type="SMART" id="SM00530">
    <property type="entry name" value="HTH_XRE"/>
    <property type="match status" value="1"/>
</dbReference>
<dbReference type="SUPFAM" id="SSF47413">
    <property type="entry name" value="lambda repressor-like DNA-binding domains"/>
    <property type="match status" value="1"/>
</dbReference>
<gene>
    <name evidence="2" type="ORF">MCOL2_17167</name>
</gene>
<reference evidence="2 3" key="1">
    <citation type="submission" date="2012-12" db="EMBL/GenBank/DDBJ databases">
        <title>Novel taxa of Listeriaceae from agricultural environments in the United States.</title>
        <authorList>
            <person name="den Bakker H.C."/>
            <person name="Allred A."/>
            <person name="Warchocki S."/>
            <person name="Wright E.M."/>
            <person name="Burrell A."/>
            <person name="Nightingale K.K."/>
            <person name="Kephart D."/>
            <person name="Wiedmann M."/>
        </authorList>
    </citation>
    <scope>NUCLEOTIDE SEQUENCE [LARGE SCALE GENOMIC DNA]</scope>
    <source>
        <strain evidence="2 3">FSL S10-1203</strain>
    </source>
</reference>
<evidence type="ECO:0000313" key="3">
    <source>
        <dbReference type="Proteomes" id="UP000019241"/>
    </source>
</evidence>
<organism evidence="2 3">
    <name type="scientific">Listeria fleischmannii FSL S10-1203</name>
    <dbReference type="NCBI Taxonomy" id="1265822"/>
    <lineage>
        <taxon>Bacteria</taxon>
        <taxon>Bacillati</taxon>
        <taxon>Bacillota</taxon>
        <taxon>Bacilli</taxon>
        <taxon>Bacillales</taxon>
        <taxon>Listeriaceae</taxon>
        <taxon>Listeria</taxon>
    </lineage>
</organism>
<proteinExistence type="predicted"/>
<dbReference type="GO" id="GO:0003677">
    <property type="term" value="F:DNA binding"/>
    <property type="evidence" value="ECO:0007669"/>
    <property type="project" value="InterPro"/>
</dbReference>
<dbReference type="PATRIC" id="fig|1265822.4.peg.3493"/>
<dbReference type="Gene3D" id="1.10.260.40">
    <property type="entry name" value="lambda repressor-like DNA-binding domains"/>
    <property type="match status" value="1"/>
</dbReference>
<name>W7DGD5_9LIST</name>
<dbReference type="RefSeq" id="WP_036064713.1">
    <property type="nucleotide sequence ID" value="NZ_AODM01000058.1"/>
</dbReference>
<accession>W7DGD5</accession>